<reference evidence="1 2" key="1">
    <citation type="submission" date="2018-06" db="EMBL/GenBank/DDBJ databases">
        <title>Whole genome sequencing of Candida tropicalis (genome annotated by CSBL at Korea University).</title>
        <authorList>
            <person name="Ahn J."/>
        </authorList>
    </citation>
    <scope>NUCLEOTIDE SEQUENCE [LARGE SCALE GENOMIC DNA]</scope>
    <source>
        <strain evidence="1 2">ATCC 20962</strain>
    </source>
</reference>
<name>A0A367YK84_9ASCO</name>
<dbReference type="AlphaFoldDB" id="A0A367YK84"/>
<accession>A0A367YK84</accession>
<keyword evidence="2" id="KW-1185">Reference proteome</keyword>
<gene>
    <name evidence="1" type="ORF">Cantr_01890</name>
</gene>
<sequence>MFDMPVIGDQVVNLLCSMVKVGSLLESYEIKIGYGTFFDAHDVPTKKSTMEYMHLLRQYPPYLQRN</sequence>
<dbReference type="Proteomes" id="UP000253472">
    <property type="component" value="Unassembled WGS sequence"/>
</dbReference>
<protein>
    <submittedName>
        <fullName evidence="1">Uncharacterized protein</fullName>
    </submittedName>
</protein>
<comment type="caution">
    <text evidence="1">The sequence shown here is derived from an EMBL/GenBank/DDBJ whole genome shotgun (WGS) entry which is preliminary data.</text>
</comment>
<dbReference type="EMBL" id="QLNQ01000017">
    <property type="protein sequence ID" value="RCK66248.1"/>
    <property type="molecule type" value="Genomic_DNA"/>
</dbReference>
<evidence type="ECO:0000313" key="1">
    <source>
        <dbReference type="EMBL" id="RCK66248.1"/>
    </source>
</evidence>
<proteinExistence type="predicted"/>
<organism evidence="1 2">
    <name type="scientific">Candida viswanathii</name>
    <dbReference type="NCBI Taxonomy" id="5486"/>
    <lineage>
        <taxon>Eukaryota</taxon>
        <taxon>Fungi</taxon>
        <taxon>Dikarya</taxon>
        <taxon>Ascomycota</taxon>
        <taxon>Saccharomycotina</taxon>
        <taxon>Pichiomycetes</taxon>
        <taxon>Debaryomycetaceae</taxon>
        <taxon>Candida/Lodderomyces clade</taxon>
        <taxon>Candida</taxon>
    </lineage>
</organism>
<evidence type="ECO:0000313" key="2">
    <source>
        <dbReference type="Proteomes" id="UP000253472"/>
    </source>
</evidence>